<evidence type="ECO:0000313" key="3">
    <source>
        <dbReference type="Proteomes" id="UP000663846"/>
    </source>
</evidence>
<accession>A0A8H3A5P1</accession>
<dbReference type="Proteomes" id="UP000663846">
    <property type="component" value="Unassembled WGS sequence"/>
</dbReference>
<gene>
    <name evidence="2" type="ORF">RDB_LOCUS37180</name>
</gene>
<organism evidence="2 3">
    <name type="scientific">Rhizoctonia solani</name>
    <dbReference type="NCBI Taxonomy" id="456999"/>
    <lineage>
        <taxon>Eukaryota</taxon>
        <taxon>Fungi</taxon>
        <taxon>Dikarya</taxon>
        <taxon>Basidiomycota</taxon>
        <taxon>Agaricomycotina</taxon>
        <taxon>Agaricomycetes</taxon>
        <taxon>Cantharellales</taxon>
        <taxon>Ceratobasidiaceae</taxon>
        <taxon>Rhizoctonia</taxon>
    </lineage>
</organism>
<feature type="region of interest" description="Disordered" evidence="1">
    <location>
        <begin position="1"/>
        <end position="54"/>
    </location>
</feature>
<feature type="region of interest" description="Disordered" evidence="1">
    <location>
        <begin position="191"/>
        <end position="221"/>
    </location>
</feature>
<name>A0A8H3A5P1_9AGAM</name>
<evidence type="ECO:0000256" key="1">
    <source>
        <dbReference type="SAM" id="MobiDB-lite"/>
    </source>
</evidence>
<evidence type="ECO:0000313" key="2">
    <source>
        <dbReference type="EMBL" id="CAE6383893.1"/>
    </source>
</evidence>
<dbReference type="OrthoDB" id="48988at2759"/>
<reference evidence="2" key="1">
    <citation type="submission" date="2021-01" db="EMBL/GenBank/DDBJ databases">
        <authorList>
            <person name="Kaushik A."/>
        </authorList>
    </citation>
    <scope>NUCLEOTIDE SEQUENCE</scope>
    <source>
        <strain evidence="2">AG1-1C</strain>
    </source>
</reference>
<comment type="caution">
    <text evidence="2">The sequence shown here is derived from an EMBL/GenBank/DDBJ whole genome shotgun (WGS) entry which is preliminary data.</text>
</comment>
<dbReference type="AlphaFoldDB" id="A0A8H3A5P1"/>
<protein>
    <submittedName>
        <fullName evidence="2">Uncharacterized protein</fullName>
    </submittedName>
</protein>
<feature type="compositionally biased region" description="Polar residues" evidence="1">
    <location>
        <begin position="31"/>
        <end position="43"/>
    </location>
</feature>
<feature type="compositionally biased region" description="Basic and acidic residues" evidence="1">
    <location>
        <begin position="191"/>
        <end position="202"/>
    </location>
</feature>
<sequence length="221" mass="25765">MQNPRLRYGPDDYESQETESISNPPWPSDTPSPQNIGLSWSSSGERDTPSTPAHRIFLPFGKQTYPRPKRIDRFYTWDDHLIVIFASPAARRAVLAAYAWWMRHKLLDAHEENEEPVQSAVLPPVSAQELTLGGVPVGTDERAALDWAKQVGWRPEYRIRPYRGRRKKNDDGEGWYKTEIETRQRIRDRKRELEEGRWEEKGKRRGRKIEEGQDVESEGQP</sequence>
<feature type="compositionally biased region" description="Acidic residues" evidence="1">
    <location>
        <begin position="212"/>
        <end position="221"/>
    </location>
</feature>
<dbReference type="EMBL" id="CAJMWS010000234">
    <property type="protein sequence ID" value="CAE6383893.1"/>
    <property type="molecule type" value="Genomic_DNA"/>
</dbReference>
<proteinExistence type="predicted"/>